<dbReference type="Proteomes" id="UP000002357">
    <property type="component" value="Plasmid pSCL4"/>
</dbReference>
<keyword evidence="3" id="KW-1185">Reference proteome</keyword>
<protein>
    <submittedName>
        <fullName evidence="2">Uncharacterized protein</fullName>
    </submittedName>
</protein>
<reference evidence="2 3" key="1">
    <citation type="journal article" date="2010" name="Genome Biol. Evol.">
        <title>The sequence of a 1.8-mb bacterial linear plasmid reveals a rich evolutionary reservoir of secondary metabolic pathways.</title>
        <authorList>
            <person name="Medema M.H."/>
            <person name="Trefzer A."/>
            <person name="Kovalchuk A."/>
            <person name="van den Berg M."/>
            <person name="Mueller U."/>
            <person name="Heijne W."/>
            <person name="Wu L."/>
            <person name="Alam M.T."/>
            <person name="Ronning C.M."/>
            <person name="Nierman W.C."/>
            <person name="Bovenberg R.A.L."/>
            <person name="Breitling R."/>
            <person name="Takano E."/>
        </authorList>
    </citation>
    <scope>NUCLEOTIDE SEQUENCE [LARGE SCALE GENOMIC DNA]</scope>
    <source>
        <strain evidence="3">ATCC 27064 / DSM 738 / JCM 4710 / NBRC 13307 / NCIMB 12785 / NRRL 3585 / VKM Ac-602</strain>
        <plasmid evidence="2">pSCL4</plasmid>
    </source>
</reference>
<evidence type="ECO:0000313" key="2">
    <source>
        <dbReference type="EMBL" id="EFG03826.2"/>
    </source>
</evidence>
<dbReference type="AlphaFoldDB" id="D5SIT3"/>
<feature type="compositionally biased region" description="Pro residues" evidence="1">
    <location>
        <begin position="1"/>
        <end position="16"/>
    </location>
</feature>
<feature type="region of interest" description="Disordered" evidence="1">
    <location>
        <begin position="155"/>
        <end position="181"/>
    </location>
</feature>
<evidence type="ECO:0000313" key="3">
    <source>
        <dbReference type="Proteomes" id="UP000002357"/>
    </source>
</evidence>
<dbReference type="EMBL" id="CM000914">
    <property type="protein sequence ID" value="EFG03826.2"/>
    <property type="molecule type" value="Genomic_DNA"/>
</dbReference>
<sequence length="254" mass="26808">MPGEGPQPPRPGPGPCRPSSRRPRTSRTLPALPGEPAPGLAGSPRRYPASLRQPAHSRSRPHQQPGRRATLVSVSTFTWSEYDGEPGDEDEPAQLEEDIAAVQRGDGVLYFRTRDGELEYTGGRIGHRGINPPVQPGPGTAPYLRPVGTTPCMDQLSGRHRPLTPRWTGPRPTAASGSAAPAGETVRGVLRYCLQRVPGSAVLEIGSTVHPGSGAKTPPASRRLYGSMFGTASCCRNCPAMGALCDPVAAAGTW</sequence>
<dbReference type="eggNOG" id="ENOG5032I70">
    <property type="taxonomic scope" value="Bacteria"/>
</dbReference>
<organism evidence="2 3">
    <name type="scientific">Streptomyces clavuligerus</name>
    <dbReference type="NCBI Taxonomy" id="1901"/>
    <lineage>
        <taxon>Bacteria</taxon>
        <taxon>Bacillati</taxon>
        <taxon>Actinomycetota</taxon>
        <taxon>Actinomycetes</taxon>
        <taxon>Kitasatosporales</taxon>
        <taxon>Streptomycetaceae</taxon>
        <taxon>Streptomyces</taxon>
    </lineage>
</organism>
<name>D5SIT3_STRCL</name>
<accession>D5SIT3</accession>
<geneLocation type="plasmid" evidence="2 3">
    <name>pSCL4</name>
</geneLocation>
<keyword evidence="2" id="KW-0614">Plasmid</keyword>
<proteinExistence type="predicted"/>
<gene>
    <name evidence="2" type="ORF">SCLAV_p0335</name>
</gene>
<feature type="compositionally biased region" description="Low complexity" evidence="1">
    <location>
        <begin position="172"/>
        <end position="181"/>
    </location>
</feature>
<feature type="compositionally biased region" description="Low complexity" evidence="1">
    <location>
        <begin position="26"/>
        <end position="44"/>
    </location>
</feature>
<feature type="region of interest" description="Disordered" evidence="1">
    <location>
        <begin position="1"/>
        <end position="74"/>
    </location>
</feature>
<evidence type="ECO:0000256" key="1">
    <source>
        <dbReference type="SAM" id="MobiDB-lite"/>
    </source>
</evidence>